<dbReference type="AlphaFoldDB" id="X0YBE0"/>
<feature type="non-terminal residue" evidence="1">
    <location>
        <position position="58"/>
    </location>
</feature>
<protein>
    <submittedName>
        <fullName evidence="1">Uncharacterized protein</fullName>
    </submittedName>
</protein>
<proteinExistence type="predicted"/>
<organism evidence="1">
    <name type="scientific">marine sediment metagenome</name>
    <dbReference type="NCBI Taxonomy" id="412755"/>
    <lineage>
        <taxon>unclassified sequences</taxon>
        <taxon>metagenomes</taxon>
        <taxon>ecological metagenomes</taxon>
    </lineage>
</organism>
<dbReference type="PROSITE" id="PS51257">
    <property type="entry name" value="PROKAR_LIPOPROTEIN"/>
    <property type="match status" value="1"/>
</dbReference>
<reference evidence="1" key="1">
    <citation type="journal article" date="2014" name="Front. Microbiol.">
        <title>High frequency of phylogenetically diverse reductive dehalogenase-homologous genes in deep subseafloor sedimentary metagenomes.</title>
        <authorList>
            <person name="Kawai M."/>
            <person name="Futagami T."/>
            <person name="Toyoda A."/>
            <person name="Takaki Y."/>
            <person name="Nishi S."/>
            <person name="Hori S."/>
            <person name="Arai W."/>
            <person name="Tsubouchi T."/>
            <person name="Morono Y."/>
            <person name="Uchiyama I."/>
            <person name="Ito T."/>
            <person name="Fujiyama A."/>
            <person name="Inagaki F."/>
            <person name="Takami H."/>
        </authorList>
    </citation>
    <scope>NUCLEOTIDE SEQUENCE</scope>
    <source>
        <strain evidence="1">Expedition CK06-06</strain>
    </source>
</reference>
<accession>X0YBE0</accession>
<comment type="caution">
    <text evidence="1">The sequence shown here is derived from an EMBL/GenBank/DDBJ whole genome shotgun (WGS) entry which is preliminary data.</text>
</comment>
<name>X0YBE0_9ZZZZ</name>
<gene>
    <name evidence="1" type="ORF">S01H1_77920</name>
</gene>
<evidence type="ECO:0000313" key="1">
    <source>
        <dbReference type="EMBL" id="GAG53185.1"/>
    </source>
</evidence>
<dbReference type="EMBL" id="BARS01052406">
    <property type="protein sequence ID" value="GAG53185.1"/>
    <property type="molecule type" value="Genomic_DNA"/>
</dbReference>
<sequence>MKLKLSHGLAVILIGGMLMVSCAAPRLVVQRQVTGAETNCYLLYDPVTREAALVDVGG</sequence>